<dbReference type="GO" id="GO:0006355">
    <property type="term" value="P:regulation of DNA-templated transcription"/>
    <property type="evidence" value="ECO:0007669"/>
    <property type="project" value="InterPro"/>
</dbReference>
<protein>
    <recommendedName>
        <fullName evidence="2">Arc-like DNA binding domain-containing protein</fullName>
    </recommendedName>
</protein>
<gene>
    <name evidence="1" type="ORF">BECKFW1821B_GA0114236_10599</name>
</gene>
<dbReference type="Gene3D" id="1.10.1220.10">
    <property type="entry name" value="Met repressor-like"/>
    <property type="match status" value="1"/>
</dbReference>
<dbReference type="InterPro" id="IPR013321">
    <property type="entry name" value="Arc_rbn_hlx_hlx"/>
</dbReference>
<evidence type="ECO:0008006" key="2">
    <source>
        <dbReference type="Google" id="ProtNLM"/>
    </source>
</evidence>
<proteinExistence type="predicted"/>
<sequence>MPALTTKNIPDNLYDALKDIFRQNRRSINSEAIFCLERALLPRQVPPEESGLARLKDYAPLSLMAPSPWTRSASIQRDKTP</sequence>
<dbReference type="SUPFAM" id="SSF47598">
    <property type="entry name" value="Ribbon-helix-helix"/>
    <property type="match status" value="1"/>
</dbReference>
<dbReference type="AlphaFoldDB" id="A0A450T2I2"/>
<name>A0A450T2I2_9GAMM</name>
<organism evidence="1">
    <name type="scientific">Candidatus Kentrum sp. FW</name>
    <dbReference type="NCBI Taxonomy" id="2126338"/>
    <lineage>
        <taxon>Bacteria</taxon>
        <taxon>Pseudomonadati</taxon>
        <taxon>Pseudomonadota</taxon>
        <taxon>Gammaproteobacteria</taxon>
        <taxon>Candidatus Kentrum</taxon>
    </lineage>
</organism>
<reference evidence="1" key="1">
    <citation type="submission" date="2019-02" db="EMBL/GenBank/DDBJ databases">
        <authorList>
            <person name="Gruber-Vodicka R. H."/>
            <person name="Seah K. B. B."/>
        </authorList>
    </citation>
    <scope>NUCLEOTIDE SEQUENCE</scope>
    <source>
        <strain evidence="1">BECK_BZ106</strain>
    </source>
</reference>
<dbReference type="EMBL" id="CAADFD010000059">
    <property type="protein sequence ID" value="VFJ60735.1"/>
    <property type="molecule type" value="Genomic_DNA"/>
</dbReference>
<evidence type="ECO:0000313" key="1">
    <source>
        <dbReference type="EMBL" id="VFJ60735.1"/>
    </source>
</evidence>
<dbReference type="InterPro" id="IPR010985">
    <property type="entry name" value="Ribbon_hlx_hlx"/>
</dbReference>
<accession>A0A450T2I2</accession>